<gene>
    <name evidence="1" type="ORF">RAE19_09605</name>
</gene>
<dbReference type="Proteomes" id="UP001321700">
    <property type="component" value="Unassembled WGS sequence"/>
</dbReference>
<name>A0ABU3KNG3_9BURK</name>
<proteinExistence type="predicted"/>
<evidence type="ECO:0000313" key="1">
    <source>
        <dbReference type="EMBL" id="MDT7518962.1"/>
    </source>
</evidence>
<comment type="caution">
    <text evidence="1">The sequence shown here is derived from an EMBL/GenBank/DDBJ whole genome shotgun (WGS) entry which is preliminary data.</text>
</comment>
<accession>A0ABU3KNG3</accession>
<protein>
    <submittedName>
        <fullName evidence="1">Uncharacterized protein</fullName>
    </submittedName>
</protein>
<dbReference type="RefSeq" id="WP_313874676.1">
    <property type="nucleotide sequence ID" value="NZ_JAVBIK010000001.1"/>
</dbReference>
<dbReference type="EMBL" id="JAVBIK010000001">
    <property type="protein sequence ID" value="MDT7518962.1"/>
    <property type="molecule type" value="Genomic_DNA"/>
</dbReference>
<reference evidence="1 2" key="1">
    <citation type="submission" date="2023-08" db="EMBL/GenBank/DDBJ databases">
        <title>Rhodoferax potami sp. nov. and Rhodoferax mekongensis sp. nov., isolated from the Mekong River in Thailand.</title>
        <authorList>
            <person name="Kitikhun S."/>
            <person name="Charoenyingcharoen P."/>
            <person name="Siriarchawattana P."/>
            <person name="Likhitrattanapisal S."/>
            <person name="Nilsakha T."/>
            <person name="Chanpet A."/>
            <person name="Rattanawaree P."/>
            <person name="Ingsriswang S."/>
        </authorList>
    </citation>
    <scope>NUCLEOTIDE SEQUENCE [LARGE SCALE GENOMIC DNA]</scope>
    <source>
        <strain evidence="1 2">TBRC 17660</strain>
    </source>
</reference>
<organism evidence="1 2">
    <name type="scientific">Rhodoferax potami</name>
    <dbReference type="NCBI Taxonomy" id="3068338"/>
    <lineage>
        <taxon>Bacteria</taxon>
        <taxon>Pseudomonadati</taxon>
        <taxon>Pseudomonadota</taxon>
        <taxon>Betaproteobacteria</taxon>
        <taxon>Burkholderiales</taxon>
        <taxon>Comamonadaceae</taxon>
        <taxon>Rhodoferax</taxon>
    </lineage>
</organism>
<sequence>MSVVGEVTGVWGLLTKAWDWRQERVDPAFRCANRLIRAFDAHGIKRQQVMRLLDPQALPAKPELTMADFSKPGKLKAKLSPQLLDWAADYLNVQRAWFDDVDVRPHVVVDHYKHPAQYGAWLQDRQTRVPDVNRHLCIWKGKGQPLGPDGVGQGPLCLVYEETSDGLDGTELSRYWLLSNEWNLHHAPCIENMVAAVAVAQSLGILVTRRDVPRTTLRRLESGDALLPEAAAQASALWHPEDLISPLPGKDTAWRQALWQGAQRWTANNP</sequence>
<keyword evidence="2" id="KW-1185">Reference proteome</keyword>
<evidence type="ECO:0000313" key="2">
    <source>
        <dbReference type="Proteomes" id="UP001321700"/>
    </source>
</evidence>